<keyword evidence="3" id="KW-1185">Reference proteome</keyword>
<feature type="region of interest" description="Disordered" evidence="1">
    <location>
        <begin position="58"/>
        <end position="92"/>
    </location>
</feature>
<evidence type="ECO:0000313" key="3">
    <source>
        <dbReference type="Proteomes" id="UP001054837"/>
    </source>
</evidence>
<protein>
    <submittedName>
        <fullName evidence="2">Uncharacterized protein</fullName>
    </submittedName>
</protein>
<feature type="compositionally biased region" description="Polar residues" evidence="1">
    <location>
        <begin position="75"/>
        <end position="92"/>
    </location>
</feature>
<dbReference type="Proteomes" id="UP001054837">
    <property type="component" value="Unassembled WGS sequence"/>
</dbReference>
<accession>A0AAV4PCS4</accession>
<reference evidence="2 3" key="1">
    <citation type="submission" date="2021-06" db="EMBL/GenBank/DDBJ databases">
        <title>Caerostris darwini draft genome.</title>
        <authorList>
            <person name="Kono N."/>
            <person name="Arakawa K."/>
        </authorList>
    </citation>
    <scope>NUCLEOTIDE SEQUENCE [LARGE SCALE GENOMIC DNA]</scope>
</reference>
<comment type="caution">
    <text evidence="2">The sequence shown here is derived from an EMBL/GenBank/DDBJ whole genome shotgun (WGS) entry which is preliminary data.</text>
</comment>
<dbReference type="AlphaFoldDB" id="A0AAV4PCS4"/>
<evidence type="ECO:0000313" key="2">
    <source>
        <dbReference type="EMBL" id="GIX94399.1"/>
    </source>
</evidence>
<dbReference type="EMBL" id="BPLQ01002610">
    <property type="protein sequence ID" value="GIX94399.1"/>
    <property type="molecule type" value="Genomic_DNA"/>
</dbReference>
<gene>
    <name evidence="2" type="ORF">CDAR_220741</name>
</gene>
<sequence length="92" mass="10500">MSFAQGRGVMEPFSCIQFATQTFGKMLQMWTRLNMLSIKLLWSFVTTAHSADRLDLEEWDRPETSTEPGEGFQRHSVSGTSPQSNPFRLTLN</sequence>
<evidence type="ECO:0000256" key="1">
    <source>
        <dbReference type="SAM" id="MobiDB-lite"/>
    </source>
</evidence>
<proteinExistence type="predicted"/>
<name>A0AAV4PCS4_9ARAC</name>
<organism evidence="2 3">
    <name type="scientific">Caerostris darwini</name>
    <dbReference type="NCBI Taxonomy" id="1538125"/>
    <lineage>
        <taxon>Eukaryota</taxon>
        <taxon>Metazoa</taxon>
        <taxon>Ecdysozoa</taxon>
        <taxon>Arthropoda</taxon>
        <taxon>Chelicerata</taxon>
        <taxon>Arachnida</taxon>
        <taxon>Araneae</taxon>
        <taxon>Araneomorphae</taxon>
        <taxon>Entelegynae</taxon>
        <taxon>Araneoidea</taxon>
        <taxon>Araneidae</taxon>
        <taxon>Caerostris</taxon>
    </lineage>
</organism>